<dbReference type="AlphaFoldDB" id="A0A086QV06"/>
<feature type="non-terminal residue" evidence="1">
    <location>
        <position position="1"/>
    </location>
</feature>
<dbReference type="VEuPathDB" id="ToxoDB:TGMAS_413390"/>
<protein>
    <submittedName>
        <fullName evidence="1">Uncharacterized protein</fullName>
    </submittedName>
</protein>
<name>A0A086QV06_TOXGO</name>
<comment type="caution">
    <text evidence="1">The sequence shown here is derived from an EMBL/GenBank/DDBJ whole genome shotgun (WGS) entry which is preliminary data.</text>
</comment>
<gene>
    <name evidence="1" type="ORF">TGMAS_413390</name>
</gene>
<dbReference type="Proteomes" id="UP000028821">
    <property type="component" value="Unassembled WGS sequence"/>
</dbReference>
<proteinExistence type="predicted"/>
<reference evidence="1 2" key="1">
    <citation type="submission" date="2014-04" db="EMBL/GenBank/DDBJ databases">
        <authorList>
            <person name="Sibley D."/>
            <person name="Venepally P."/>
            <person name="Karamycheva S."/>
            <person name="Hadjithomas M."/>
            <person name="Khan A."/>
            <person name="Brunk B."/>
            <person name="Roos D."/>
            <person name="Caler E."/>
            <person name="Lorenzi H."/>
        </authorList>
    </citation>
    <scope>NUCLEOTIDE SEQUENCE [LARGE SCALE GENOMIC DNA]</scope>
    <source>
        <strain evidence="1 2">MAS</strain>
    </source>
</reference>
<organism evidence="1 2">
    <name type="scientific">Toxoplasma gondii MAS</name>
    <dbReference type="NCBI Taxonomy" id="943118"/>
    <lineage>
        <taxon>Eukaryota</taxon>
        <taxon>Sar</taxon>
        <taxon>Alveolata</taxon>
        <taxon>Apicomplexa</taxon>
        <taxon>Conoidasida</taxon>
        <taxon>Coccidia</taxon>
        <taxon>Eucoccidiorida</taxon>
        <taxon>Eimeriorina</taxon>
        <taxon>Sarcocystidae</taxon>
        <taxon>Toxoplasma</taxon>
    </lineage>
</organism>
<accession>A0A086QV06</accession>
<dbReference type="EMBL" id="AEXC02000579">
    <property type="protein sequence ID" value="KFH16438.1"/>
    <property type="molecule type" value="Genomic_DNA"/>
</dbReference>
<sequence>GPCKSVPHAKDEVLCVFFIDDFFCFFFRPSLLQIQLATALEVIHIFVEDAAAQSALVVFFLHLREHNSSLCKGNDESDALGKNVQKMVP</sequence>
<evidence type="ECO:0000313" key="1">
    <source>
        <dbReference type="EMBL" id="KFH16438.1"/>
    </source>
</evidence>
<evidence type="ECO:0000313" key="2">
    <source>
        <dbReference type="Proteomes" id="UP000028821"/>
    </source>
</evidence>